<keyword evidence="10" id="KW-1133">Transmembrane helix</keyword>
<evidence type="ECO:0000256" key="7">
    <source>
        <dbReference type="PROSITE-ProRule" id="PRU00023"/>
    </source>
</evidence>
<dbReference type="Pfam" id="PF12796">
    <property type="entry name" value="Ank_2"/>
    <property type="match status" value="2"/>
</dbReference>
<evidence type="ECO:0000256" key="3">
    <source>
        <dbReference type="ARBA" id="ARBA00022801"/>
    </source>
</evidence>
<dbReference type="Pfam" id="PF01734">
    <property type="entry name" value="Patatin"/>
    <property type="match status" value="1"/>
</dbReference>
<feature type="repeat" description="ANK" evidence="7">
    <location>
        <begin position="765"/>
        <end position="797"/>
    </location>
</feature>
<comment type="caution">
    <text evidence="12">The sequence shown here is derived from an EMBL/GenBank/DDBJ whole genome shotgun (WGS) entry which is preliminary data.</text>
</comment>
<evidence type="ECO:0000256" key="5">
    <source>
        <dbReference type="ARBA" id="ARBA00023098"/>
    </source>
</evidence>
<feature type="transmembrane region" description="Helical" evidence="10">
    <location>
        <begin position="271"/>
        <end position="296"/>
    </location>
</feature>
<dbReference type="PANTHER" id="PTHR24139:SF34">
    <property type="entry name" value="85_88 KDA CALCIUM-INDEPENDENT PHOSPHOLIPASE A2"/>
    <property type="match status" value="1"/>
</dbReference>
<evidence type="ECO:0000259" key="11">
    <source>
        <dbReference type="PROSITE" id="PS51635"/>
    </source>
</evidence>
<evidence type="ECO:0000256" key="8">
    <source>
        <dbReference type="PROSITE-ProRule" id="PRU01161"/>
    </source>
</evidence>
<dbReference type="GO" id="GO:0016042">
    <property type="term" value="P:lipid catabolic process"/>
    <property type="evidence" value="ECO:0007669"/>
    <property type="project" value="UniProtKB-UniRule"/>
</dbReference>
<evidence type="ECO:0000256" key="10">
    <source>
        <dbReference type="SAM" id="Phobius"/>
    </source>
</evidence>
<dbReference type="SUPFAM" id="SSF52151">
    <property type="entry name" value="FabD/lysophospholipase-like"/>
    <property type="match status" value="1"/>
</dbReference>
<dbReference type="GO" id="GO:2000304">
    <property type="term" value="P:positive regulation of ceramide biosynthetic process"/>
    <property type="evidence" value="ECO:0007669"/>
    <property type="project" value="TreeGrafter"/>
</dbReference>
<evidence type="ECO:0000256" key="2">
    <source>
        <dbReference type="ARBA" id="ARBA00022737"/>
    </source>
</evidence>
<evidence type="ECO:0000256" key="4">
    <source>
        <dbReference type="ARBA" id="ARBA00023043"/>
    </source>
</evidence>
<feature type="short sequence motif" description="DGA/G" evidence="8">
    <location>
        <begin position="1055"/>
        <end position="1057"/>
    </location>
</feature>
<dbReference type="EMBL" id="CATQJL010000316">
    <property type="protein sequence ID" value="CAJ0607980.1"/>
    <property type="molecule type" value="Genomic_DNA"/>
</dbReference>
<dbReference type="SMART" id="SM00248">
    <property type="entry name" value="ANK"/>
    <property type="match status" value="6"/>
</dbReference>
<dbReference type="GO" id="GO:0052816">
    <property type="term" value="F:long-chain fatty acyl-CoA hydrolase activity"/>
    <property type="evidence" value="ECO:0007669"/>
    <property type="project" value="TreeGrafter"/>
</dbReference>
<dbReference type="PROSITE" id="PS51635">
    <property type="entry name" value="PNPLA"/>
    <property type="match status" value="1"/>
</dbReference>
<dbReference type="Gene3D" id="1.25.40.20">
    <property type="entry name" value="Ankyrin repeat-containing domain"/>
    <property type="match status" value="2"/>
</dbReference>
<proteinExistence type="predicted"/>
<organism evidence="12 13">
    <name type="scientific">Cylicocyclus nassatus</name>
    <name type="common">Nematode worm</name>
    <dbReference type="NCBI Taxonomy" id="53992"/>
    <lineage>
        <taxon>Eukaryota</taxon>
        <taxon>Metazoa</taxon>
        <taxon>Ecdysozoa</taxon>
        <taxon>Nematoda</taxon>
        <taxon>Chromadorea</taxon>
        <taxon>Rhabditida</taxon>
        <taxon>Rhabditina</taxon>
        <taxon>Rhabditomorpha</taxon>
        <taxon>Strongyloidea</taxon>
        <taxon>Strongylidae</taxon>
        <taxon>Cylicocyclus</taxon>
    </lineage>
</organism>
<comment type="catalytic activity">
    <reaction evidence="6">
        <text>a 1,2-diacyl-sn-glycero-3-phosphocholine + H2O = a 1-acyl-sn-glycero-3-phosphocholine + a fatty acid + H(+)</text>
        <dbReference type="Rhea" id="RHEA:15801"/>
        <dbReference type="ChEBI" id="CHEBI:15377"/>
        <dbReference type="ChEBI" id="CHEBI:15378"/>
        <dbReference type="ChEBI" id="CHEBI:28868"/>
        <dbReference type="ChEBI" id="CHEBI:57643"/>
        <dbReference type="ChEBI" id="CHEBI:58168"/>
        <dbReference type="EC" id="3.1.1.4"/>
    </reaction>
    <physiologicalReaction direction="left-to-right" evidence="6">
        <dbReference type="Rhea" id="RHEA:15802"/>
    </physiologicalReaction>
</comment>
<feature type="compositionally biased region" description="Basic and acidic residues" evidence="9">
    <location>
        <begin position="195"/>
        <end position="212"/>
    </location>
</feature>
<feature type="active site" description="Nucleophile" evidence="8">
    <location>
        <position position="928"/>
    </location>
</feature>
<feature type="transmembrane region" description="Helical" evidence="10">
    <location>
        <begin position="103"/>
        <end position="124"/>
    </location>
</feature>
<dbReference type="Proteomes" id="UP001176961">
    <property type="component" value="Unassembled WGS sequence"/>
</dbReference>
<dbReference type="GO" id="GO:0047499">
    <property type="term" value="F:calcium-independent phospholipase A2 activity"/>
    <property type="evidence" value="ECO:0007669"/>
    <property type="project" value="InterPro"/>
</dbReference>
<keyword evidence="2" id="KW-0677">Repeat</keyword>
<dbReference type="SUPFAM" id="SSF48403">
    <property type="entry name" value="Ankyrin repeat"/>
    <property type="match status" value="1"/>
</dbReference>
<keyword evidence="10" id="KW-0812">Transmembrane</keyword>
<feature type="region of interest" description="Disordered" evidence="9">
    <location>
        <begin position="162"/>
        <end position="265"/>
    </location>
</feature>
<feature type="compositionally biased region" description="Pro residues" evidence="9">
    <location>
        <begin position="166"/>
        <end position="192"/>
    </location>
</feature>
<dbReference type="PROSITE" id="PS50297">
    <property type="entry name" value="ANK_REP_REGION"/>
    <property type="match status" value="3"/>
</dbReference>
<dbReference type="InterPro" id="IPR002641">
    <property type="entry name" value="PNPLA_dom"/>
</dbReference>
<name>A0AA36HCZ9_CYLNA</name>
<evidence type="ECO:0000256" key="6">
    <source>
        <dbReference type="ARBA" id="ARBA00023422"/>
    </source>
</evidence>
<feature type="repeat" description="ANK" evidence="7">
    <location>
        <begin position="732"/>
        <end position="764"/>
    </location>
</feature>
<reference evidence="12" key="1">
    <citation type="submission" date="2023-07" db="EMBL/GenBank/DDBJ databases">
        <authorList>
            <consortium name="CYATHOMIX"/>
        </authorList>
    </citation>
    <scope>NUCLEOTIDE SEQUENCE</scope>
    <source>
        <strain evidence="12">N/A</strain>
    </source>
</reference>
<feature type="compositionally biased region" description="Low complexity" evidence="9">
    <location>
        <begin position="250"/>
        <end position="265"/>
    </location>
</feature>
<dbReference type="EC" id="3.1.1.4" evidence="1"/>
<dbReference type="PANTHER" id="PTHR24139">
    <property type="entry name" value="CALCIUM-INDEPENDENT PHOSPHOLIPASE A2"/>
    <property type="match status" value="1"/>
</dbReference>
<feature type="short sequence motif" description="GXGXXG" evidence="8">
    <location>
        <begin position="894"/>
        <end position="899"/>
    </location>
</feature>
<dbReference type="GO" id="GO:0005739">
    <property type="term" value="C:mitochondrion"/>
    <property type="evidence" value="ECO:0007669"/>
    <property type="project" value="TreeGrafter"/>
</dbReference>
<dbReference type="InterPro" id="IPR036770">
    <property type="entry name" value="Ankyrin_rpt-contain_sf"/>
</dbReference>
<keyword evidence="13" id="KW-1185">Reference proteome</keyword>
<feature type="domain" description="PNPLA" evidence="11">
    <location>
        <begin position="890"/>
        <end position="1068"/>
    </location>
</feature>
<feature type="repeat" description="ANK" evidence="7">
    <location>
        <begin position="563"/>
        <end position="595"/>
    </location>
</feature>
<dbReference type="InterPro" id="IPR002110">
    <property type="entry name" value="Ankyrin_rpt"/>
</dbReference>
<feature type="region of interest" description="Disordered" evidence="9">
    <location>
        <begin position="340"/>
        <end position="367"/>
    </location>
</feature>
<dbReference type="AlphaFoldDB" id="A0AA36HCZ9"/>
<feature type="repeat" description="ANK" evidence="7">
    <location>
        <begin position="631"/>
        <end position="663"/>
    </location>
</feature>
<evidence type="ECO:0000313" key="13">
    <source>
        <dbReference type="Proteomes" id="UP001176961"/>
    </source>
</evidence>
<dbReference type="Gene3D" id="3.40.1090.10">
    <property type="entry name" value="Cytosolic phospholipase A2 catalytic domain"/>
    <property type="match status" value="1"/>
</dbReference>
<evidence type="ECO:0000256" key="1">
    <source>
        <dbReference type="ARBA" id="ARBA00013278"/>
    </source>
</evidence>
<dbReference type="PROSITE" id="PS50088">
    <property type="entry name" value="ANK_REPEAT"/>
    <property type="match status" value="4"/>
</dbReference>
<feature type="short sequence motif" description="GXSXG" evidence="8">
    <location>
        <begin position="926"/>
        <end position="930"/>
    </location>
</feature>
<accession>A0AA36HCZ9</accession>
<feature type="compositionally biased region" description="Low complexity" evidence="9">
    <location>
        <begin position="225"/>
        <end position="236"/>
    </location>
</feature>
<sequence>MVNWIAGIVFSFADRIQPGELDENFTTTVSLSGADPNNHSSIGFCFKKNGNWIQHIIHTETSAITLSLFAFAIYLAQQVRKKLKEPTFSTRTKRLQRRSNNMLFAQTFNLIVLLPVPLLLQPFLLYSGTNHSRKEAAFNHTSGTYHFCSLSLKMDTYEKLEVQPGEVPPPPPPDLPPPPPPPGKSSPAPLMPPMKEQKEKDINELKPLRAGDDVNLSDTPKKPLLPKASPAKPIKANQKSNQKGKRPVAGKSTTKSKSSQSGMSSKSNVQIVLLMSIGVSLAFALIFMFMTIFGLLHLKSRAIYASNAETLKKSGGEHYCDQFCSKSSSTNFKMNEEKKEIEGREGGMAVSQSMSNLGDENEIRERKTSTRSLKNSWSYSVPSFVSMSGKLGELWTSARESIFGEDYWIPSNVDEVTQFPPELLQEHKIVFPENEFDPPLRVVQGSYKNNPSEKLFHVVASLGETPNSPVYSLFRSNELEDAVDLCRRCMECQMLFKFLDSNNDTKRRVQDVMIKLKQFPLYGMIHIAIACDRMDLFTNDSIENLDNTDNSFKSHMNMMVQPEGKYPLLLAIEMHRLEIVRRMLALGADPMVVDINGNNVMHYASVSGVPVIELLWEFEECHGLINHTNDEGYTPVMLAIRAASPRCVAALLNCGAELTVVPHGRNPLFEAVQSKGTTPDIIKALLHVSPELLTERDSTGNTVVHAAKYKSSLVGLMMLKSDDIDLDATNNIGQTPLHIYTHKGAIGLMVTILSNGCNINAQDRNGNTALHVAATRRNTEAARLLLCLGANPNISNANGDSPRHMAARLKEASLLESLVMCGALPCKPNKLGCVSGCTSDLTSVQRNSEAVNMEEPIREFIQKQCYDGLIARLEELANRGEKPHNMINLLSMDGGGIRGLAMIQVLMEIEKELNESVFSYFDWVAGTSTGALLATGLAQGKSLRECQHLYLRFKDFIFNKWTLPYDAAAVEEFMKETVGEETMKEIDYPRLMFSTVKADRFPVKLEYMRNYRLPISEEDNVRLGFGDPADIPTWKALRRTSAAPMFFPPDDVYIDGGIIANNPLLDLLSEVELYNGTNTYLGQPEKNVEIGCVLSFGTGQIPSTRLDPLHIGISNPISSALNFKNLSLVIVDQVAASEGAPVDRSFSWCNALRIPFFRFSAPLRKAIGVTTKNDNDIATMMWDCVEYSHKNRTKIVKLCELLKRIGKTPNDRERISIAAS</sequence>
<keyword evidence="5 8" id="KW-0443">Lipid metabolism</keyword>
<protein>
    <recommendedName>
        <fullName evidence="1">phospholipase A2</fullName>
        <ecNumber evidence="1">3.1.1.4</ecNumber>
    </recommendedName>
</protein>
<evidence type="ECO:0000313" key="12">
    <source>
        <dbReference type="EMBL" id="CAJ0607980.1"/>
    </source>
</evidence>
<dbReference type="InterPro" id="IPR016035">
    <property type="entry name" value="Acyl_Trfase/lysoPLipase"/>
</dbReference>
<keyword evidence="4 7" id="KW-0040">ANK repeat</keyword>
<keyword evidence="8" id="KW-0442">Lipid degradation</keyword>
<feature type="active site" description="Proton acceptor" evidence="8">
    <location>
        <position position="1055"/>
    </location>
</feature>
<evidence type="ECO:0000256" key="9">
    <source>
        <dbReference type="SAM" id="MobiDB-lite"/>
    </source>
</evidence>
<dbReference type="InterPro" id="IPR047148">
    <property type="entry name" value="PLPL9"/>
</dbReference>
<keyword evidence="10" id="KW-0472">Membrane</keyword>
<keyword evidence="3 8" id="KW-0378">Hydrolase</keyword>
<gene>
    <name evidence="12" type="ORF">CYNAS_LOCUS19963</name>
</gene>